<reference evidence="4" key="2">
    <citation type="submission" date="2023-05" db="EMBL/GenBank/DDBJ databases">
        <authorList>
            <person name="Schelkunov M.I."/>
        </authorList>
    </citation>
    <scope>NUCLEOTIDE SEQUENCE</scope>
    <source>
        <strain evidence="4">Hsosn_3</strain>
        <tissue evidence="4">Leaf</tissue>
    </source>
</reference>
<dbReference type="AlphaFoldDB" id="A0AAD8JAF8"/>
<dbReference type="PANTHER" id="PTHR45968">
    <property type="entry name" value="OSJNBA0019K04.7 PROTEIN"/>
    <property type="match status" value="1"/>
</dbReference>
<dbReference type="EMBL" id="JAUIZM010000002">
    <property type="protein sequence ID" value="KAK1398905.1"/>
    <property type="molecule type" value="Genomic_DNA"/>
</dbReference>
<gene>
    <name evidence="4" type="ORF">POM88_008768</name>
</gene>
<keyword evidence="3" id="KW-0274">FAD</keyword>
<dbReference type="Proteomes" id="UP001237642">
    <property type="component" value="Unassembled WGS sequence"/>
</dbReference>
<dbReference type="Gene3D" id="3.30.410.40">
    <property type="match status" value="1"/>
</dbReference>
<comment type="caution">
    <text evidence="4">The sequence shown here is derived from an EMBL/GenBank/DDBJ whole genome shotgun (WGS) entry which is preliminary data.</text>
</comment>
<evidence type="ECO:0000313" key="4">
    <source>
        <dbReference type="EMBL" id="KAK1398905.1"/>
    </source>
</evidence>
<evidence type="ECO:0000256" key="3">
    <source>
        <dbReference type="ARBA" id="ARBA00022827"/>
    </source>
</evidence>
<dbReference type="PANTHER" id="PTHR45968:SF2">
    <property type="entry name" value="(R)-MANDELONITRILE LYASE-LIKE"/>
    <property type="match status" value="1"/>
</dbReference>
<sequence length="111" mass="12449">MPSEHSPIQVVGITNSGPYLEAATNVIPFPSPARFVFIKDSGFSTPNYCGHTYGEDYRATLYSLRFASTEARASLIVRFNYFSNPEDVEKCVNGAHKILRSSSMVDFRFQE</sequence>
<protein>
    <submittedName>
        <fullName evidence="4">Uncharacterized protein</fullName>
    </submittedName>
</protein>
<name>A0AAD8JAF8_9APIA</name>
<evidence type="ECO:0000256" key="1">
    <source>
        <dbReference type="ARBA" id="ARBA00001974"/>
    </source>
</evidence>
<evidence type="ECO:0000313" key="5">
    <source>
        <dbReference type="Proteomes" id="UP001237642"/>
    </source>
</evidence>
<organism evidence="4 5">
    <name type="scientific">Heracleum sosnowskyi</name>
    <dbReference type="NCBI Taxonomy" id="360622"/>
    <lineage>
        <taxon>Eukaryota</taxon>
        <taxon>Viridiplantae</taxon>
        <taxon>Streptophyta</taxon>
        <taxon>Embryophyta</taxon>
        <taxon>Tracheophyta</taxon>
        <taxon>Spermatophyta</taxon>
        <taxon>Magnoliopsida</taxon>
        <taxon>eudicotyledons</taxon>
        <taxon>Gunneridae</taxon>
        <taxon>Pentapetalae</taxon>
        <taxon>asterids</taxon>
        <taxon>campanulids</taxon>
        <taxon>Apiales</taxon>
        <taxon>Apiaceae</taxon>
        <taxon>Apioideae</taxon>
        <taxon>apioid superclade</taxon>
        <taxon>Tordylieae</taxon>
        <taxon>Tordyliinae</taxon>
        <taxon>Heracleum</taxon>
    </lineage>
</organism>
<proteinExistence type="predicted"/>
<dbReference type="SUPFAM" id="SSF54373">
    <property type="entry name" value="FAD-linked reductases, C-terminal domain"/>
    <property type="match status" value="1"/>
</dbReference>
<accession>A0AAD8JAF8</accession>
<keyword evidence="5" id="KW-1185">Reference proteome</keyword>
<evidence type="ECO:0000256" key="2">
    <source>
        <dbReference type="ARBA" id="ARBA00022630"/>
    </source>
</evidence>
<comment type="cofactor">
    <cofactor evidence="1">
        <name>FAD</name>
        <dbReference type="ChEBI" id="CHEBI:57692"/>
    </cofactor>
</comment>
<reference evidence="4" key="1">
    <citation type="submission" date="2023-02" db="EMBL/GenBank/DDBJ databases">
        <title>Genome of toxic invasive species Heracleum sosnowskyi carries increased number of genes despite the absence of recent whole-genome duplications.</title>
        <authorList>
            <person name="Schelkunov M."/>
            <person name="Shtratnikova V."/>
            <person name="Makarenko M."/>
            <person name="Klepikova A."/>
            <person name="Omelchenko D."/>
            <person name="Novikova G."/>
            <person name="Obukhova E."/>
            <person name="Bogdanov V."/>
            <person name="Penin A."/>
            <person name="Logacheva M."/>
        </authorList>
    </citation>
    <scope>NUCLEOTIDE SEQUENCE</scope>
    <source>
        <strain evidence="4">Hsosn_3</strain>
        <tissue evidence="4">Leaf</tissue>
    </source>
</reference>
<keyword evidence="2" id="KW-0285">Flavoprotein</keyword>
<dbReference type="InterPro" id="IPR051871">
    <property type="entry name" value="GMC_Oxidoreductase-Related"/>
</dbReference>